<evidence type="ECO:0000313" key="2">
    <source>
        <dbReference type="Proteomes" id="UP001054837"/>
    </source>
</evidence>
<gene>
    <name evidence="1" type="ORF">CDAR_114871</name>
</gene>
<dbReference type="Proteomes" id="UP001054837">
    <property type="component" value="Unassembled WGS sequence"/>
</dbReference>
<organism evidence="1 2">
    <name type="scientific">Caerostris darwini</name>
    <dbReference type="NCBI Taxonomy" id="1538125"/>
    <lineage>
        <taxon>Eukaryota</taxon>
        <taxon>Metazoa</taxon>
        <taxon>Ecdysozoa</taxon>
        <taxon>Arthropoda</taxon>
        <taxon>Chelicerata</taxon>
        <taxon>Arachnida</taxon>
        <taxon>Araneae</taxon>
        <taxon>Araneomorphae</taxon>
        <taxon>Entelegynae</taxon>
        <taxon>Araneoidea</taxon>
        <taxon>Araneidae</taxon>
        <taxon>Caerostris</taxon>
    </lineage>
</organism>
<evidence type="ECO:0000313" key="1">
    <source>
        <dbReference type="EMBL" id="GIY13171.1"/>
    </source>
</evidence>
<dbReference type="AlphaFoldDB" id="A0AAV4QWC1"/>
<name>A0AAV4QWC1_9ARAC</name>
<reference evidence="1 2" key="1">
    <citation type="submission" date="2021-06" db="EMBL/GenBank/DDBJ databases">
        <title>Caerostris darwini draft genome.</title>
        <authorList>
            <person name="Kono N."/>
            <person name="Arakawa K."/>
        </authorList>
    </citation>
    <scope>NUCLEOTIDE SEQUENCE [LARGE SCALE GENOMIC DNA]</scope>
</reference>
<accession>A0AAV4QWC1</accession>
<keyword evidence="2" id="KW-1185">Reference proteome</keyword>
<feature type="non-terminal residue" evidence="1">
    <location>
        <position position="1"/>
    </location>
</feature>
<proteinExistence type="predicted"/>
<sequence>RCNPAYSDFFTCYRILLMYLLWDERDFSICELRIRAPTTEVLKASDALHWFPPGCCKCPNEKKSDYVTLQKSSY</sequence>
<comment type="caution">
    <text evidence="1">The sequence shown here is derived from an EMBL/GenBank/DDBJ whole genome shotgun (WGS) entry which is preliminary data.</text>
</comment>
<dbReference type="EMBL" id="BPLQ01005184">
    <property type="protein sequence ID" value="GIY13171.1"/>
    <property type="molecule type" value="Genomic_DNA"/>
</dbReference>
<protein>
    <submittedName>
        <fullName evidence="1">Uncharacterized protein</fullName>
    </submittedName>
</protein>